<evidence type="ECO:0000313" key="1">
    <source>
        <dbReference type="EMBL" id="GMM35937.1"/>
    </source>
</evidence>
<dbReference type="RefSeq" id="XP_064852933.1">
    <property type="nucleotide sequence ID" value="XM_064996861.1"/>
</dbReference>
<dbReference type="GeneID" id="90073912"/>
<organism evidence="1 2">
    <name type="scientific">Saccharomycopsis crataegensis</name>
    <dbReference type="NCBI Taxonomy" id="43959"/>
    <lineage>
        <taxon>Eukaryota</taxon>
        <taxon>Fungi</taxon>
        <taxon>Dikarya</taxon>
        <taxon>Ascomycota</taxon>
        <taxon>Saccharomycotina</taxon>
        <taxon>Saccharomycetes</taxon>
        <taxon>Saccharomycopsidaceae</taxon>
        <taxon>Saccharomycopsis</taxon>
    </lineage>
</organism>
<name>A0AAV5QMB3_9ASCO</name>
<dbReference type="InterPro" id="IPR042332">
    <property type="entry name" value="Hsk3"/>
</dbReference>
<dbReference type="PANTHER" id="PTHR28289">
    <property type="entry name" value="DASH COMPLEX SUBUNIT HSK3"/>
    <property type="match status" value="1"/>
</dbReference>
<dbReference type="Proteomes" id="UP001360560">
    <property type="component" value="Unassembled WGS sequence"/>
</dbReference>
<dbReference type="Pfam" id="PF08227">
    <property type="entry name" value="DASH_Hsk3"/>
    <property type="match status" value="1"/>
</dbReference>
<reference evidence="1 2" key="1">
    <citation type="journal article" date="2023" name="Elife">
        <title>Identification of key yeast species and microbe-microbe interactions impacting larval growth of Drosophila in the wild.</title>
        <authorList>
            <person name="Mure A."/>
            <person name="Sugiura Y."/>
            <person name="Maeda R."/>
            <person name="Honda K."/>
            <person name="Sakurai N."/>
            <person name="Takahashi Y."/>
            <person name="Watada M."/>
            <person name="Katoh T."/>
            <person name="Gotoh A."/>
            <person name="Gotoh Y."/>
            <person name="Taniguchi I."/>
            <person name="Nakamura K."/>
            <person name="Hayashi T."/>
            <person name="Katayama T."/>
            <person name="Uemura T."/>
            <person name="Hattori Y."/>
        </authorList>
    </citation>
    <scope>NUCLEOTIDE SEQUENCE [LARGE SCALE GENOMIC DNA]</scope>
    <source>
        <strain evidence="1 2">SC-9</strain>
    </source>
</reference>
<dbReference type="EMBL" id="BTFZ01000011">
    <property type="protein sequence ID" value="GMM35937.1"/>
    <property type="molecule type" value="Genomic_DNA"/>
</dbReference>
<keyword evidence="2" id="KW-1185">Reference proteome</keyword>
<dbReference type="GO" id="GO:0008608">
    <property type="term" value="P:attachment of spindle microtubules to kinetochore"/>
    <property type="evidence" value="ECO:0007669"/>
    <property type="project" value="InterPro"/>
</dbReference>
<dbReference type="AlphaFoldDB" id="A0AAV5QMB3"/>
<dbReference type="GO" id="GO:0051010">
    <property type="term" value="F:microtubule plus-end binding"/>
    <property type="evidence" value="ECO:0007669"/>
    <property type="project" value="TreeGrafter"/>
</dbReference>
<evidence type="ECO:0000313" key="2">
    <source>
        <dbReference type="Proteomes" id="UP001360560"/>
    </source>
</evidence>
<gene>
    <name evidence="1" type="ORF">DASC09_032620</name>
</gene>
<comment type="caution">
    <text evidence="1">The sequence shown here is derived from an EMBL/GenBank/DDBJ whole genome shotgun (WGS) entry which is preliminary data.</text>
</comment>
<proteinExistence type="predicted"/>
<accession>A0AAV5QMB3</accession>
<dbReference type="InterPro" id="IPR013183">
    <property type="entry name" value="Hsk3-like"/>
</dbReference>
<sequence length="72" mass="8171">MDSKTQKNENLKLVSLQLQRLNQQLAKTDSLLQVSTIQAQSVRKLGLYHASLFMAVNQITEQDIVQVNEDQS</sequence>
<protein>
    <submittedName>
        <fullName evidence="1">Uncharacterized protein</fullName>
    </submittedName>
</protein>
<dbReference type="GO" id="GO:0042729">
    <property type="term" value="C:DASH complex"/>
    <property type="evidence" value="ECO:0007669"/>
    <property type="project" value="TreeGrafter"/>
</dbReference>
<dbReference type="PANTHER" id="PTHR28289:SF1">
    <property type="entry name" value="DASH COMPLEX SUBUNIT HSK3"/>
    <property type="match status" value="1"/>
</dbReference>